<keyword evidence="10" id="KW-0472">Membrane</keyword>
<feature type="domain" description="Glycosyl hydrolase family 81 N-terminal" evidence="12">
    <location>
        <begin position="150"/>
        <end position="251"/>
    </location>
</feature>
<keyword evidence="5" id="KW-0119">Carbohydrate metabolism</keyword>
<evidence type="ECO:0000256" key="9">
    <source>
        <dbReference type="SAM" id="MobiDB-lite"/>
    </source>
</evidence>
<dbReference type="Pfam" id="PF17652">
    <property type="entry name" value="Glyco_hydro81C"/>
    <property type="match status" value="2"/>
</dbReference>
<keyword evidence="10" id="KW-1133">Transmembrane helix</keyword>
<evidence type="ECO:0000256" key="6">
    <source>
        <dbReference type="ARBA" id="ARBA00023295"/>
    </source>
</evidence>
<evidence type="ECO:0000256" key="10">
    <source>
        <dbReference type="SAM" id="Phobius"/>
    </source>
</evidence>
<dbReference type="PROSITE" id="PS52008">
    <property type="entry name" value="GH81"/>
    <property type="match status" value="1"/>
</dbReference>
<dbReference type="Pfam" id="PF03639">
    <property type="entry name" value="Glyco_hydro_81"/>
    <property type="match status" value="1"/>
</dbReference>
<evidence type="ECO:0000256" key="4">
    <source>
        <dbReference type="ARBA" id="ARBA00022801"/>
    </source>
</evidence>
<dbReference type="Gene3D" id="2.70.98.30">
    <property type="entry name" value="Golgi alpha-mannosidase II, domain 4"/>
    <property type="match status" value="1"/>
</dbReference>
<keyword evidence="11" id="KW-0732">Signal</keyword>
<dbReference type="PANTHER" id="PTHR31983">
    <property type="entry name" value="ENDO-1,3(4)-BETA-GLUCANASE 1"/>
    <property type="match status" value="1"/>
</dbReference>
<keyword evidence="10" id="KW-0812">Transmembrane</keyword>
<keyword evidence="4" id="KW-0378">Hydrolase</keyword>
<keyword evidence="7" id="KW-0961">Cell wall biogenesis/degradation</keyword>
<dbReference type="GO" id="GO:0000272">
    <property type="term" value="P:polysaccharide catabolic process"/>
    <property type="evidence" value="ECO:0007669"/>
    <property type="project" value="UniProtKB-KW"/>
</dbReference>
<evidence type="ECO:0000256" key="8">
    <source>
        <dbReference type="ARBA" id="ARBA00023326"/>
    </source>
</evidence>
<reference evidence="14" key="1">
    <citation type="submission" date="2021-01" db="EMBL/GenBank/DDBJ databases">
        <authorList>
            <person name="Corre E."/>
            <person name="Pelletier E."/>
            <person name="Niang G."/>
            <person name="Scheremetjew M."/>
            <person name="Finn R."/>
            <person name="Kale V."/>
            <person name="Holt S."/>
            <person name="Cochrane G."/>
            <person name="Meng A."/>
            <person name="Brown T."/>
            <person name="Cohen L."/>
        </authorList>
    </citation>
    <scope>NUCLEOTIDE SEQUENCE</scope>
    <source>
        <strain evidence="14">NIES-381</strain>
    </source>
</reference>
<keyword evidence="6" id="KW-0326">Glycosidase</keyword>
<name>A0A7S1J168_9EUGL</name>
<comment type="similarity">
    <text evidence="2">Belongs to the glycosyl hydrolase 81 family.</text>
</comment>
<keyword evidence="8" id="KW-0624">Polysaccharide degradation</keyword>
<dbReference type="GO" id="GO:0052861">
    <property type="term" value="F:endo-1,3(4)-beta-glucanase activity"/>
    <property type="evidence" value="ECO:0007669"/>
    <property type="project" value="InterPro"/>
</dbReference>
<dbReference type="EMBL" id="HBGA01108850">
    <property type="protein sequence ID" value="CAD9029417.1"/>
    <property type="molecule type" value="Transcribed_RNA"/>
</dbReference>
<feature type="signal peptide" evidence="11">
    <location>
        <begin position="1"/>
        <end position="23"/>
    </location>
</feature>
<sequence length="861" mass="93815">MAVRLTASLLLWLICSFISTAEGKREDDFPSALHPLSVKNPVEVGYAGISRSGDQTPMQEKLCFADKRKVYPTNHWWVPAVRPPSSIGKNLLVQLPYIYNLLGTGMEVYYPYVKGMGNIVQNMLSEFGGAWTVGVGGAEGYCVKDSDEMTATFDWGGLMSSTIVRGSPYVTAQYTGGSVQLTAGQGISSLKVDGADAECSGAVQGSVFTALLGGDQTWMIFTPPDTVLSCSSGGLSTPDAFTGTIRLALSNNCTTGKGSGPADYCGPGAKAEEEGKKTWADALTKGSATCTHGSDLNVEDTEWGIKTTIMWRNTPCWPGGQDGTMMMAALPHHLPVLKSAEVVAGGGHRNCRGHMKGVLTSGNEWVLVHPHQQVDWVGSPSHDKVSAIKKTLKGMGADSDMNYNLNQWAAAGKIDPYNGGKLIAKIASLVLIADNLGEKQIAQTLLGRVKTHLSMWLETRSANRLVYDKTWGGVISCGCTYIWDDVKKYAYCQNDGSKLDCPTLTDPGYDFGNSIYNDHHFHYGYFIYSAGVVAKFDTKWASKYNEKVLALVRDIANPSRRDPYFTPFRMFDWYVGHSWALGIVADANGRNQESSSEAVNAWYGMYLYGTAMKNKHLKTLGNALLLGEAHSTNFYWHVKKSNHIYPPEYEHNIVGIMHEMLVEFQTFFGLRSFFVHGIQLIPITPMVSIMFEPEWVHTAYPNFKEGCEADEECVESGFVTFLYAEQALIDKEGAWTNALRLPKHVFTDECPGGNGNSRTALLHFIASYGNAHAKQKASLRSVVVETSEDKDAAPKAGHRSFDVAIVVAVCLAVIVALSGTLNAVMIALFNREEKTGLLNVDSTELSTAQPKPSSSGYGTGV</sequence>
<feature type="domain" description="Glycosyl hydrolase family 81 C-terminal" evidence="13">
    <location>
        <begin position="400"/>
        <end position="479"/>
    </location>
</feature>
<dbReference type="AlphaFoldDB" id="A0A7S1J168"/>
<feature type="region of interest" description="Disordered" evidence="9">
    <location>
        <begin position="841"/>
        <end position="861"/>
    </location>
</feature>
<evidence type="ECO:0000256" key="7">
    <source>
        <dbReference type="ARBA" id="ARBA00023316"/>
    </source>
</evidence>
<gene>
    <name evidence="14" type="ORF">EGYM00392_LOCUS40554</name>
</gene>
<dbReference type="EC" id="3.2.1.39" evidence="3"/>
<dbReference type="PANTHER" id="PTHR31983:SF0">
    <property type="entry name" value="GLUCAN ENDO-1,3-BETA-D-GLUCOSIDASE 2"/>
    <property type="match status" value="1"/>
</dbReference>
<dbReference type="InterPro" id="IPR005200">
    <property type="entry name" value="Endo-beta-glucanase"/>
</dbReference>
<feature type="chain" id="PRO_5031304630" description="glucan endo-1,3-beta-D-glucosidase" evidence="11">
    <location>
        <begin position="24"/>
        <end position="861"/>
    </location>
</feature>
<dbReference type="InterPro" id="IPR040451">
    <property type="entry name" value="GH81_N"/>
</dbReference>
<evidence type="ECO:0000313" key="14">
    <source>
        <dbReference type="EMBL" id="CAD9029417.1"/>
    </source>
</evidence>
<accession>A0A7S1J168</accession>
<proteinExistence type="inferred from homology"/>
<protein>
    <recommendedName>
        <fullName evidence="3">glucan endo-1,3-beta-D-glucosidase</fullName>
        <ecNumber evidence="3">3.2.1.39</ecNumber>
    </recommendedName>
</protein>
<feature type="transmembrane region" description="Helical" evidence="10">
    <location>
        <begin position="803"/>
        <end position="829"/>
    </location>
</feature>
<evidence type="ECO:0000256" key="2">
    <source>
        <dbReference type="ARBA" id="ARBA00010730"/>
    </source>
</evidence>
<comment type="catalytic activity">
    <reaction evidence="1">
        <text>Hydrolysis of (1-&gt;3)-beta-D-glucosidic linkages in (1-&gt;3)-beta-D-glucans.</text>
        <dbReference type="EC" id="3.2.1.39"/>
    </reaction>
</comment>
<evidence type="ECO:0000256" key="5">
    <source>
        <dbReference type="ARBA" id="ARBA00023277"/>
    </source>
</evidence>
<feature type="domain" description="Glycosyl hydrolase family 81 C-terminal" evidence="13">
    <location>
        <begin position="505"/>
        <end position="738"/>
    </location>
</feature>
<evidence type="ECO:0000256" key="3">
    <source>
        <dbReference type="ARBA" id="ARBA00012780"/>
    </source>
</evidence>
<organism evidence="14">
    <name type="scientific">Eutreptiella gymnastica</name>
    <dbReference type="NCBI Taxonomy" id="73025"/>
    <lineage>
        <taxon>Eukaryota</taxon>
        <taxon>Discoba</taxon>
        <taxon>Euglenozoa</taxon>
        <taxon>Euglenida</taxon>
        <taxon>Spirocuta</taxon>
        <taxon>Euglenophyceae</taxon>
        <taxon>Eutreptiales</taxon>
        <taxon>Eutreptiaceae</taxon>
        <taxon>Eutreptiella</taxon>
    </lineage>
</organism>
<dbReference type="GO" id="GO:0071555">
    <property type="term" value="P:cell wall organization"/>
    <property type="evidence" value="ECO:0007669"/>
    <property type="project" value="UniProtKB-KW"/>
</dbReference>
<dbReference type="InterPro" id="IPR040720">
    <property type="entry name" value="GH81_C"/>
</dbReference>
<evidence type="ECO:0000256" key="11">
    <source>
        <dbReference type="SAM" id="SignalP"/>
    </source>
</evidence>
<evidence type="ECO:0000259" key="13">
    <source>
        <dbReference type="Pfam" id="PF17652"/>
    </source>
</evidence>
<dbReference type="GO" id="GO:0042973">
    <property type="term" value="F:glucan endo-1,3-beta-D-glucosidase activity"/>
    <property type="evidence" value="ECO:0007669"/>
    <property type="project" value="UniProtKB-EC"/>
</dbReference>
<evidence type="ECO:0000256" key="1">
    <source>
        <dbReference type="ARBA" id="ARBA00000382"/>
    </source>
</evidence>
<evidence type="ECO:0000259" key="12">
    <source>
        <dbReference type="Pfam" id="PF03639"/>
    </source>
</evidence>